<dbReference type="Pfam" id="PF05521">
    <property type="entry name" value="Phage_HCP"/>
    <property type="match status" value="1"/>
</dbReference>
<sequence>MKKVNPSRLIYRVKLGKMVDKLTPSGIYKPTFVPKFERWCSLFTLSFSQIVQTMGIEQNYSHSILIRTLQNGLGDCTHAEFKGQVYKIASYHPDADNSPKSFDLIVLKEIKKNG</sequence>
<dbReference type="InterPro" id="IPR038666">
    <property type="entry name" value="SSP1_head-tail_sf"/>
</dbReference>
<reference evidence="1 2" key="1">
    <citation type="submission" date="2016-10" db="EMBL/GenBank/DDBJ databases">
        <authorList>
            <person name="de Groot N.N."/>
        </authorList>
    </citation>
    <scope>NUCLEOTIDE SEQUENCE [LARGE SCALE GENOMIC DNA]</scope>
    <source>
        <strain evidence="1 2">M79</strain>
    </source>
</reference>
<protein>
    <submittedName>
        <fullName evidence="1">Phage head-tail joining protein</fullName>
    </submittedName>
</protein>
<dbReference type="RefSeq" id="WP_074751619.1">
    <property type="nucleotide sequence ID" value="NZ_FOTJ01000013.1"/>
</dbReference>
<accession>A0A1I4I4T0</accession>
<organism evidence="1 2">
    <name type="scientific">Lactococcus garvieae</name>
    <dbReference type="NCBI Taxonomy" id="1363"/>
    <lineage>
        <taxon>Bacteria</taxon>
        <taxon>Bacillati</taxon>
        <taxon>Bacillota</taxon>
        <taxon>Bacilli</taxon>
        <taxon>Lactobacillales</taxon>
        <taxon>Streptococcaceae</taxon>
        <taxon>Lactococcus</taxon>
    </lineage>
</organism>
<name>A0A1I4I4T0_9LACT</name>
<evidence type="ECO:0000313" key="1">
    <source>
        <dbReference type="EMBL" id="SFL49325.1"/>
    </source>
</evidence>
<proteinExistence type="predicted"/>
<dbReference type="Proteomes" id="UP000181969">
    <property type="component" value="Unassembled WGS sequence"/>
</dbReference>
<evidence type="ECO:0000313" key="2">
    <source>
        <dbReference type="Proteomes" id="UP000181969"/>
    </source>
</evidence>
<dbReference type="Gene3D" id="2.40.10.270">
    <property type="entry name" value="Bacteriophage SPP1 head-tail adaptor protein"/>
    <property type="match status" value="1"/>
</dbReference>
<gene>
    <name evidence="1" type="ORF">SAMN05216438_1137</name>
</gene>
<dbReference type="InterPro" id="IPR008767">
    <property type="entry name" value="Phage_SPP1_head-tail_adaptor"/>
</dbReference>
<dbReference type="AlphaFoldDB" id="A0A1I4I4T0"/>
<dbReference type="OrthoDB" id="9808209at2"/>
<dbReference type="EMBL" id="FOTJ01000013">
    <property type="protein sequence ID" value="SFL49325.1"/>
    <property type="molecule type" value="Genomic_DNA"/>
</dbReference>